<keyword evidence="6" id="KW-1015">Disulfide bond</keyword>
<evidence type="ECO:0000313" key="13">
    <source>
        <dbReference type="EMBL" id="TMM55791.1"/>
    </source>
</evidence>
<keyword evidence="3" id="KW-0575">Peroxidase</keyword>
<comment type="catalytic activity">
    <reaction evidence="11">
        <text>a hydroperoxide + [thioredoxin]-dithiol = an alcohol + [thioredoxin]-disulfide + H2O</text>
        <dbReference type="Rhea" id="RHEA:62620"/>
        <dbReference type="Rhea" id="RHEA-COMP:10698"/>
        <dbReference type="Rhea" id="RHEA-COMP:10700"/>
        <dbReference type="ChEBI" id="CHEBI:15377"/>
        <dbReference type="ChEBI" id="CHEBI:29950"/>
        <dbReference type="ChEBI" id="CHEBI:30879"/>
        <dbReference type="ChEBI" id="CHEBI:35924"/>
        <dbReference type="ChEBI" id="CHEBI:50058"/>
        <dbReference type="EC" id="1.11.1.24"/>
    </reaction>
</comment>
<evidence type="ECO:0000256" key="10">
    <source>
        <dbReference type="ARBA" id="ARBA00042639"/>
    </source>
</evidence>
<dbReference type="PANTHER" id="PTHR42801">
    <property type="entry name" value="THIOREDOXIN-DEPENDENT PEROXIDE REDUCTASE"/>
    <property type="match status" value="1"/>
</dbReference>
<proteinExistence type="inferred from homology"/>
<keyword evidence="14" id="KW-1185">Reference proteome</keyword>
<dbReference type="Pfam" id="PF00578">
    <property type="entry name" value="AhpC-TSA"/>
    <property type="match status" value="1"/>
</dbReference>
<dbReference type="CDD" id="cd02970">
    <property type="entry name" value="PRX_like2"/>
    <property type="match status" value="1"/>
</dbReference>
<dbReference type="InterPro" id="IPR050924">
    <property type="entry name" value="Peroxiredoxin_BCP/PrxQ"/>
</dbReference>
<dbReference type="InterPro" id="IPR000866">
    <property type="entry name" value="AhpC/TSA"/>
</dbReference>
<keyword evidence="4" id="KW-0049">Antioxidant</keyword>
<evidence type="ECO:0000256" key="7">
    <source>
        <dbReference type="ARBA" id="ARBA00023284"/>
    </source>
</evidence>
<evidence type="ECO:0000256" key="1">
    <source>
        <dbReference type="ARBA" id="ARBA00003330"/>
    </source>
</evidence>
<organism evidence="13 14">
    <name type="scientific">Maribacter algarum</name>
    <name type="common">ex Zhang et al. 2020</name>
    <dbReference type="NCBI Taxonomy" id="2578118"/>
    <lineage>
        <taxon>Bacteria</taxon>
        <taxon>Pseudomonadati</taxon>
        <taxon>Bacteroidota</taxon>
        <taxon>Flavobacteriia</taxon>
        <taxon>Flavobacteriales</taxon>
        <taxon>Flavobacteriaceae</taxon>
        <taxon>Maribacter</taxon>
    </lineage>
</organism>
<dbReference type="InterPro" id="IPR036249">
    <property type="entry name" value="Thioredoxin-like_sf"/>
</dbReference>
<dbReference type="EMBL" id="VATY01000003">
    <property type="protein sequence ID" value="TMM55791.1"/>
    <property type="molecule type" value="Genomic_DNA"/>
</dbReference>
<evidence type="ECO:0000256" key="6">
    <source>
        <dbReference type="ARBA" id="ARBA00023157"/>
    </source>
</evidence>
<dbReference type="GO" id="GO:0045454">
    <property type="term" value="P:cell redox homeostasis"/>
    <property type="evidence" value="ECO:0007669"/>
    <property type="project" value="TreeGrafter"/>
</dbReference>
<keyword evidence="7" id="KW-0676">Redox-active center</keyword>
<dbReference type="PANTHER" id="PTHR42801:SF7">
    <property type="entry name" value="SLL1159 PROTEIN"/>
    <property type="match status" value="1"/>
</dbReference>
<evidence type="ECO:0000256" key="5">
    <source>
        <dbReference type="ARBA" id="ARBA00023002"/>
    </source>
</evidence>
<dbReference type="GO" id="GO:0008379">
    <property type="term" value="F:thioredoxin peroxidase activity"/>
    <property type="evidence" value="ECO:0007669"/>
    <property type="project" value="TreeGrafter"/>
</dbReference>
<reference evidence="13 14" key="1">
    <citation type="submission" date="2019-05" db="EMBL/GenBank/DDBJ databases">
        <authorList>
            <person name="Zhang J.-Y."/>
            <person name="Feg X."/>
            <person name="Du Z.-J."/>
        </authorList>
    </citation>
    <scope>NUCLEOTIDE SEQUENCE [LARGE SCALE GENOMIC DNA]</scope>
    <source>
        <strain evidence="13 14">RZ26</strain>
    </source>
</reference>
<feature type="domain" description="Thioredoxin" evidence="12">
    <location>
        <begin position="43"/>
        <end position="216"/>
    </location>
</feature>
<comment type="similarity">
    <text evidence="9">Belongs to the peroxiredoxin family. BCP/PrxQ subfamily.</text>
</comment>
<dbReference type="EC" id="1.11.1.24" evidence="2"/>
<accession>A0A5S3PN58</accession>
<dbReference type="InterPro" id="IPR013766">
    <property type="entry name" value="Thioredoxin_domain"/>
</dbReference>
<gene>
    <name evidence="13" type="ORF">FEE95_14130</name>
</gene>
<comment type="caution">
    <text evidence="13">The sequence shown here is derived from an EMBL/GenBank/DDBJ whole genome shotgun (WGS) entry which is preliminary data.</text>
</comment>
<evidence type="ECO:0000256" key="11">
    <source>
        <dbReference type="ARBA" id="ARBA00049091"/>
    </source>
</evidence>
<evidence type="ECO:0000259" key="12">
    <source>
        <dbReference type="PROSITE" id="PS51352"/>
    </source>
</evidence>
<comment type="function">
    <text evidence="1">Thiol-specific peroxidase that catalyzes the reduction of hydrogen peroxide and organic hydroperoxides to water and alcohols, respectively. Plays a role in cell protection against oxidative stress by detoxifying peroxides and as sensor of hydrogen peroxide-mediated signaling events.</text>
</comment>
<evidence type="ECO:0000256" key="8">
    <source>
        <dbReference type="ARBA" id="ARBA00032824"/>
    </source>
</evidence>
<evidence type="ECO:0000313" key="14">
    <source>
        <dbReference type="Proteomes" id="UP000310314"/>
    </source>
</evidence>
<evidence type="ECO:0000256" key="2">
    <source>
        <dbReference type="ARBA" id="ARBA00013017"/>
    </source>
</evidence>
<sequence length="220" mass="25523">MTLQEQLEQMRNATMERMPRSIIKVFTDSIAEIRKNQLKENALKVGDHVPDMNLQTINGHNSLLSDLIEQEFLILNFYRGGWCPYCNMELREYERLRKAFNELDADIVGISAEIPELAVKTSDKNALSFPVLTDFDAELMKAIGIVFQLDEASKKEFENFGMDFTRVHGNNNFELPVPAVYVINRKMEVVFVHFEEDYMTRLEPTELLNILKNNLITEKI</sequence>
<dbReference type="AlphaFoldDB" id="A0A5S3PN58"/>
<dbReference type="PROSITE" id="PS51352">
    <property type="entry name" value="THIOREDOXIN_2"/>
    <property type="match status" value="1"/>
</dbReference>
<dbReference type="Proteomes" id="UP000310314">
    <property type="component" value="Unassembled WGS sequence"/>
</dbReference>
<evidence type="ECO:0000256" key="9">
    <source>
        <dbReference type="ARBA" id="ARBA00038489"/>
    </source>
</evidence>
<keyword evidence="5" id="KW-0560">Oxidoreductase</keyword>
<evidence type="ECO:0000256" key="3">
    <source>
        <dbReference type="ARBA" id="ARBA00022559"/>
    </source>
</evidence>
<dbReference type="RefSeq" id="WP_138658660.1">
    <property type="nucleotide sequence ID" value="NZ_VATY01000003.1"/>
</dbReference>
<dbReference type="GO" id="GO:0034599">
    <property type="term" value="P:cellular response to oxidative stress"/>
    <property type="evidence" value="ECO:0007669"/>
    <property type="project" value="TreeGrafter"/>
</dbReference>
<dbReference type="GO" id="GO:0005737">
    <property type="term" value="C:cytoplasm"/>
    <property type="evidence" value="ECO:0007669"/>
    <property type="project" value="TreeGrafter"/>
</dbReference>
<dbReference type="OrthoDB" id="9809746at2"/>
<dbReference type="SUPFAM" id="SSF52833">
    <property type="entry name" value="Thioredoxin-like"/>
    <property type="match status" value="1"/>
</dbReference>
<dbReference type="Gene3D" id="3.40.30.10">
    <property type="entry name" value="Glutaredoxin"/>
    <property type="match status" value="1"/>
</dbReference>
<evidence type="ECO:0000256" key="4">
    <source>
        <dbReference type="ARBA" id="ARBA00022862"/>
    </source>
</evidence>
<protein>
    <recommendedName>
        <fullName evidence="2">thioredoxin-dependent peroxiredoxin</fullName>
        <ecNumber evidence="2">1.11.1.24</ecNumber>
    </recommendedName>
    <alternativeName>
        <fullName evidence="8">Thioredoxin peroxidase</fullName>
    </alternativeName>
    <alternativeName>
        <fullName evidence="10">Thioredoxin-dependent peroxiredoxin Bcp</fullName>
    </alternativeName>
</protein>
<name>A0A5S3PN58_9FLAO</name>